<evidence type="ECO:0000313" key="3">
    <source>
        <dbReference type="Proteomes" id="UP000596742"/>
    </source>
</evidence>
<dbReference type="NCBIfam" id="NF047352">
    <property type="entry name" value="P_loop_sacsin"/>
    <property type="match status" value="1"/>
</dbReference>
<dbReference type="OrthoDB" id="1262810at2759"/>
<sequence>MATNSQKKDPVRRCPMKRPSILKQLQNIMREYPGDVQIFNELVQNAEDAKATVMKIMYEQRHINPPGDLGPFLKSPALCIYNDGVFDEDDWEGIKSVCLSHKEEKTDKIGRFGQGFKSVFHLTGSV</sequence>
<dbReference type="InterPro" id="IPR058210">
    <property type="entry name" value="SACS/Nov_dom"/>
</dbReference>
<dbReference type="Proteomes" id="UP000596742">
    <property type="component" value="Unassembled WGS sequence"/>
</dbReference>
<proteinExistence type="predicted"/>
<protein>
    <recommendedName>
        <fullName evidence="1">Sacsin/Nov domain-containing protein</fullName>
    </recommendedName>
</protein>
<dbReference type="PANTHER" id="PTHR15600:SF42">
    <property type="entry name" value="SACSIN"/>
    <property type="match status" value="1"/>
</dbReference>
<reference evidence="2" key="1">
    <citation type="submission" date="2018-11" db="EMBL/GenBank/DDBJ databases">
        <authorList>
            <person name="Alioto T."/>
            <person name="Alioto T."/>
        </authorList>
    </citation>
    <scope>NUCLEOTIDE SEQUENCE</scope>
</reference>
<accession>A0A8B6CBB7</accession>
<dbReference type="EMBL" id="UYJE01001544">
    <property type="protein sequence ID" value="VDI02993.1"/>
    <property type="molecule type" value="Genomic_DNA"/>
</dbReference>
<dbReference type="PANTHER" id="PTHR15600">
    <property type="entry name" value="SACSIN"/>
    <property type="match status" value="1"/>
</dbReference>
<gene>
    <name evidence="2" type="ORF">MGAL_10B008596</name>
</gene>
<comment type="caution">
    <text evidence="2">The sequence shown here is derived from an EMBL/GenBank/DDBJ whole genome shotgun (WGS) entry which is preliminary data.</text>
</comment>
<dbReference type="InterPro" id="IPR036890">
    <property type="entry name" value="HATPase_C_sf"/>
</dbReference>
<dbReference type="AlphaFoldDB" id="A0A8B6CBB7"/>
<name>A0A8B6CBB7_MYTGA</name>
<dbReference type="SUPFAM" id="SSF55874">
    <property type="entry name" value="ATPase domain of HSP90 chaperone/DNA topoisomerase II/histidine kinase"/>
    <property type="match status" value="1"/>
</dbReference>
<keyword evidence="3" id="KW-1185">Reference proteome</keyword>
<dbReference type="GO" id="GO:0030544">
    <property type="term" value="F:Hsp70 protein binding"/>
    <property type="evidence" value="ECO:0007669"/>
    <property type="project" value="TreeGrafter"/>
</dbReference>
<evidence type="ECO:0000259" key="1">
    <source>
        <dbReference type="Pfam" id="PF25794"/>
    </source>
</evidence>
<dbReference type="InterPro" id="IPR052972">
    <property type="entry name" value="Sacsin_chaperone_reg"/>
</dbReference>
<organism evidence="2 3">
    <name type="scientific">Mytilus galloprovincialis</name>
    <name type="common">Mediterranean mussel</name>
    <dbReference type="NCBI Taxonomy" id="29158"/>
    <lineage>
        <taxon>Eukaryota</taxon>
        <taxon>Metazoa</taxon>
        <taxon>Spiralia</taxon>
        <taxon>Lophotrochozoa</taxon>
        <taxon>Mollusca</taxon>
        <taxon>Bivalvia</taxon>
        <taxon>Autobranchia</taxon>
        <taxon>Pteriomorphia</taxon>
        <taxon>Mytilida</taxon>
        <taxon>Mytiloidea</taxon>
        <taxon>Mytilidae</taxon>
        <taxon>Mytilinae</taxon>
        <taxon>Mytilus</taxon>
    </lineage>
</organism>
<evidence type="ECO:0000313" key="2">
    <source>
        <dbReference type="EMBL" id="VDI02993.1"/>
    </source>
</evidence>
<feature type="domain" description="Sacsin/Nov" evidence="1">
    <location>
        <begin position="20"/>
        <end position="123"/>
    </location>
</feature>
<dbReference type="Pfam" id="PF25794">
    <property type="entry name" value="SACS"/>
    <property type="match status" value="1"/>
</dbReference>